<feature type="region of interest" description="Disordered" evidence="1">
    <location>
        <begin position="1"/>
        <end position="23"/>
    </location>
</feature>
<reference evidence="2 3" key="1">
    <citation type="submission" date="2019-07" db="EMBL/GenBank/DDBJ databases">
        <title>The pathways for chlorine oxyanion respiration interact through the shared metabolite chlorate.</title>
        <authorList>
            <person name="Barnum T.P."/>
            <person name="Cheng Y."/>
            <person name="Hill K.A."/>
            <person name="Lucas L.N."/>
            <person name="Carlson H.K."/>
            <person name="Coates J.D."/>
        </authorList>
    </citation>
    <scope>NUCLEOTIDE SEQUENCE [LARGE SCALE GENOMIC DNA]</scope>
    <source>
        <strain evidence="2 3">SFB-3</strain>
    </source>
</reference>
<name>A0A557QLT5_9RHOO</name>
<sequence length="96" mass="10028">MSIKQSISALADQPTATPSFAPAPVVGARPGGVSVGRQQASTVGGGAGFDEADYAQREYWTTVNRMSTDGLFTIQEKPLKSILLVSGGRATFKEPV</sequence>
<gene>
    <name evidence="2" type="ORF">FHP91_13785</name>
</gene>
<evidence type="ECO:0000313" key="3">
    <source>
        <dbReference type="Proteomes" id="UP000319502"/>
    </source>
</evidence>
<dbReference type="RefSeq" id="WP_144310152.1">
    <property type="nucleotide sequence ID" value="NZ_VMNK01000014.1"/>
</dbReference>
<dbReference type="EMBL" id="VMNK01000014">
    <property type="protein sequence ID" value="TVO53863.1"/>
    <property type="molecule type" value="Genomic_DNA"/>
</dbReference>
<keyword evidence="3" id="KW-1185">Reference proteome</keyword>
<accession>A0A557QLT5</accession>
<evidence type="ECO:0000256" key="1">
    <source>
        <dbReference type="SAM" id="MobiDB-lite"/>
    </source>
</evidence>
<dbReference type="Proteomes" id="UP000319502">
    <property type="component" value="Unassembled WGS sequence"/>
</dbReference>
<organism evidence="2 3">
    <name type="scientific">Denitromonas halophila</name>
    <dbReference type="NCBI Taxonomy" id="1629404"/>
    <lineage>
        <taxon>Bacteria</taxon>
        <taxon>Pseudomonadati</taxon>
        <taxon>Pseudomonadota</taxon>
        <taxon>Betaproteobacteria</taxon>
        <taxon>Rhodocyclales</taxon>
        <taxon>Zoogloeaceae</taxon>
        <taxon>Denitromonas</taxon>
    </lineage>
</organism>
<protein>
    <submittedName>
        <fullName evidence="2">Uncharacterized protein</fullName>
    </submittedName>
</protein>
<evidence type="ECO:0000313" key="2">
    <source>
        <dbReference type="EMBL" id="TVO53863.1"/>
    </source>
</evidence>
<comment type="caution">
    <text evidence="2">The sequence shown here is derived from an EMBL/GenBank/DDBJ whole genome shotgun (WGS) entry which is preliminary data.</text>
</comment>
<feature type="compositionally biased region" description="Polar residues" evidence="1">
    <location>
        <begin position="1"/>
        <end position="18"/>
    </location>
</feature>
<proteinExistence type="predicted"/>
<dbReference type="AlphaFoldDB" id="A0A557QLT5"/>